<reference evidence="1" key="1">
    <citation type="journal article" date="2012" name="PLoS ONE">
        <title>Gene sets for utilization of primary and secondary nutrition supplies in the distal gut of endangered iberian lynx.</title>
        <authorList>
            <person name="Alcaide M."/>
            <person name="Messina E."/>
            <person name="Richter M."/>
            <person name="Bargiela R."/>
            <person name="Peplies J."/>
            <person name="Huws S.A."/>
            <person name="Newbold C.J."/>
            <person name="Golyshin P.N."/>
            <person name="Simon M.A."/>
            <person name="Lopez G."/>
            <person name="Yakimov M.M."/>
            <person name="Ferrer M."/>
        </authorList>
    </citation>
    <scope>NUCLEOTIDE SEQUENCE</scope>
</reference>
<comment type="caution">
    <text evidence="1">The sequence shown here is derived from an EMBL/GenBank/DDBJ whole genome shotgun (WGS) entry which is preliminary data.</text>
</comment>
<proteinExistence type="predicted"/>
<evidence type="ECO:0000313" key="1">
    <source>
        <dbReference type="EMBL" id="EJX08359.1"/>
    </source>
</evidence>
<dbReference type="EMBL" id="AMCI01000643">
    <property type="protein sequence ID" value="EJX08359.1"/>
    <property type="molecule type" value="Genomic_DNA"/>
</dbReference>
<sequence>MLFGWMLAEPDWAHNQYSDCAKPVGQCVQVLTAV</sequence>
<gene>
    <name evidence="1" type="ORF">EVA_03529</name>
</gene>
<dbReference type="AlphaFoldDB" id="J9GLM5"/>
<protein>
    <submittedName>
        <fullName evidence="1">Uncharacterized protein</fullName>
    </submittedName>
</protein>
<accession>J9GLM5</accession>
<name>J9GLM5_9ZZZZ</name>
<organism evidence="1">
    <name type="scientific">gut metagenome</name>
    <dbReference type="NCBI Taxonomy" id="749906"/>
    <lineage>
        <taxon>unclassified sequences</taxon>
        <taxon>metagenomes</taxon>
        <taxon>organismal metagenomes</taxon>
    </lineage>
</organism>